<feature type="compositionally biased region" description="Basic residues" evidence="1">
    <location>
        <begin position="30"/>
        <end position="39"/>
    </location>
</feature>
<evidence type="ECO:0000313" key="3">
    <source>
        <dbReference type="Proteomes" id="UP000215914"/>
    </source>
</evidence>
<name>A0A9K3HNK2_HELAN</name>
<proteinExistence type="predicted"/>
<sequence length="96" mass="10944">MIIKSSPENSKSERRRRICCRKICVGRSYRRSEKRHRLCRFPPLSSLNHVTPPPGVSGVGVAPTAQSSRRPPPLPNHHQQHNSDTNQHKCSEIKDE</sequence>
<accession>A0A9K3HNK2</accession>
<keyword evidence="3" id="KW-1185">Reference proteome</keyword>
<reference evidence="2" key="2">
    <citation type="submission" date="2020-06" db="EMBL/GenBank/DDBJ databases">
        <title>Helianthus annuus Genome sequencing and assembly Release 2.</title>
        <authorList>
            <person name="Gouzy J."/>
            <person name="Langlade N."/>
            <person name="Munos S."/>
        </authorList>
    </citation>
    <scope>NUCLEOTIDE SEQUENCE</scope>
    <source>
        <tissue evidence="2">Leaves</tissue>
    </source>
</reference>
<dbReference type="AlphaFoldDB" id="A0A9K3HNK2"/>
<organism evidence="2 3">
    <name type="scientific">Helianthus annuus</name>
    <name type="common">Common sunflower</name>
    <dbReference type="NCBI Taxonomy" id="4232"/>
    <lineage>
        <taxon>Eukaryota</taxon>
        <taxon>Viridiplantae</taxon>
        <taxon>Streptophyta</taxon>
        <taxon>Embryophyta</taxon>
        <taxon>Tracheophyta</taxon>
        <taxon>Spermatophyta</taxon>
        <taxon>Magnoliopsida</taxon>
        <taxon>eudicotyledons</taxon>
        <taxon>Gunneridae</taxon>
        <taxon>Pentapetalae</taxon>
        <taxon>asterids</taxon>
        <taxon>campanulids</taxon>
        <taxon>Asterales</taxon>
        <taxon>Asteraceae</taxon>
        <taxon>Asteroideae</taxon>
        <taxon>Heliantheae alliance</taxon>
        <taxon>Heliantheae</taxon>
        <taxon>Helianthus</taxon>
    </lineage>
</organism>
<gene>
    <name evidence="2" type="ORF">HanXRQr2_Chr11g0488361</name>
</gene>
<dbReference type="EMBL" id="MNCJ02000326">
    <property type="protein sequence ID" value="KAF5781827.1"/>
    <property type="molecule type" value="Genomic_DNA"/>
</dbReference>
<evidence type="ECO:0000256" key="1">
    <source>
        <dbReference type="SAM" id="MobiDB-lite"/>
    </source>
</evidence>
<dbReference type="Gramene" id="mRNA:HanXRQr2_Chr11g0488361">
    <property type="protein sequence ID" value="CDS:HanXRQr2_Chr11g0488361.1"/>
    <property type="gene ID" value="HanXRQr2_Chr11g0488361"/>
</dbReference>
<protein>
    <submittedName>
        <fullName evidence="2">Uncharacterized protein</fullName>
    </submittedName>
</protein>
<feature type="region of interest" description="Disordered" evidence="1">
    <location>
        <begin position="30"/>
        <end position="96"/>
    </location>
</feature>
<evidence type="ECO:0000313" key="2">
    <source>
        <dbReference type="EMBL" id="KAF5781827.1"/>
    </source>
</evidence>
<dbReference type="Proteomes" id="UP000215914">
    <property type="component" value="Unassembled WGS sequence"/>
</dbReference>
<comment type="caution">
    <text evidence="2">The sequence shown here is derived from an EMBL/GenBank/DDBJ whole genome shotgun (WGS) entry which is preliminary data.</text>
</comment>
<feature type="compositionally biased region" description="Basic and acidic residues" evidence="1">
    <location>
        <begin position="86"/>
        <end position="96"/>
    </location>
</feature>
<reference evidence="2" key="1">
    <citation type="journal article" date="2017" name="Nature">
        <title>The sunflower genome provides insights into oil metabolism, flowering and Asterid evolution.</title>
        <authorList>
            <person name="Badouin H."/>
            <person name="Gouzy J."/>
            <person name="Grassa C.J."/>
            <person name="Murat F."/>
            <person name="Staton S.E."/>
            <person name="Cottret L."/>
            <person name="Lelandais-Briere C."/>
            <person name="Owens G.L."/>
            <person name="Carrere S."/>
            <person name="Mayjonade B."/>
            <person name="Legrand L."/>
            <person name="Gill N."/>
            <person name="Kane N.C."/>
            <person name="Bowers J.E."/>
            <person name="Hubner S."/>
            <person name="Bellec A."/>
            <person name="Berard A."/>
            <person name="Berges H."/>
            <person name="Blanchet N."/>
            <person name="Boniface M.C."/>
            <person name="Brunel D."/>
            <person name="Catrice O."/>
            <person name="Chaidir N."/>
            <person name="Claudel C."/>
            <person name="Donnadieu C."/>
            <person name="Faraut T."/>
            <person name="Fievet G."/>
            <person name="Helmstetter N."/>
            <person name="King M."/>
            <person name="Knapp S.J."/>
            <person name="Lai Z."/>
            <person name="Le Paslier M.C."/>
            <person name="Lippi Y."/>
            <person name="Lorenzon L."/>
            <person name="Mandel J.R."/>
            <person name="Marage G."/>
            <person name="Marchand G."/>
            <person name="Marquand E."/>
            <person name="Bret-Mestries E."/>
            <person name="Morien E."/>
            <person name="Nambeesan S."/>
            <person name="Nguyen T."/>
            <person name="Pegot-Espagnet P."/>
            <person name="Pouilly N."/>
            <person name="Raftis F."/>
            <person name="Sallet E."/>
            <person name="Schiex T."/>
            <person name="Thomas J."/>
            <person name="Vandecasteele C."/>
            <person name="Vares D."/>
            <person name="Vear F."/>
            <person name="Vautrin S."/>
            <person name="Crespi M."/>
            <person name="Mangin B."/>
            <person name="Burke J.M."/>
            <person name="Salse J."/>
            <person name="Munos S."/>
            <person name="Vincourt P."/>
            <person name="Rieseberg L.H."/>
            <person name="Langlade N.B."/>
        </authorList>
    </citation>
    <scope>NUCLEOTIDE SEQUENCE</scope>
    <source>
        <tissue evidence="2">Leaves</tissue>
    </source>
</reference>